<dbReference type="Proteomes" id="UP001164929">
    <property type="component" value="Chromosome 9"/>
</dbReference>
<reference evidence="7" key="1">
    <citation type="journal article" date="2023" name="Mol. Ecol. Resour.">
        <title>Chromosome-level genome assembly of a triploid poplar Populus alba 'Berolinensis'.</title>
        <authorList>
            <person name="Chen S."/>
            <person name="Yu Y."/>
            <person name="Wang X."/>
            <person name="Wang S."/>
            <person name="Zhang T."/>
            <person name="Zhou Y."/>
            <person name="He R."/>
            <person name="Meng N."/>
            <person name="Wang Y."/>
            <person name="Liu W."/>
            <person name="Liu Z."/>
            <person name="Liu J."/>
            <person name="Guo Q."/>
            <person name="Huang H."/>
            <person name="Sederoff R.R."/>
            <person name="Wang G."/>
            <person name="Qu G."/>
            <person name="Chen S."/>
        </authorList>
    </citation>
    <scope>NUCLEOTIDE SEQUENCE</scope>
    <source>
        <strain evidence="7">SC-2020</strain>
    </source>
</reference>
<dbReference type="PANTHER" id="PTHR31636">
    <property type="entry name" value="OSJNBA0084A10.13 PROTEIN-RELATED"/>
    <property type="match status" value="1"/>
</dbReference>
<evidence type="ECO:0000256" key="2">
    <source>
        <dbReference type="ARBA" id="ARBA00023015"/>
    </source>
</evidence>
<feature type="region of interest" description="Disordered" evidence="6">
    <location>
        <begin position="158"/>
        <end position="196"/>
    </location>
</feature>
<sequence length="439" mass="48940">MEPPSFPNISQAPSLGSSSDEDAAYNSDTNDFSHAVFKYINDILMEDDLGDKTCMIQDCLALQAAEKSLYDVLGEEHPPSSDHRPPCLAQINESPDENCTPTTSVQSSVIVQSFYSPESAFAVPYAHTETHSFRQFNGVTGSANKLLPYSHSVNFSSMRKASDLPEPEREVVTDRIQNNGKNYSSNQTRGNYQYDSNDYLEEGRSKKQPSVSESTHLELLDDAFLQSIESGVHISCPLYDNSRSAAYHKFLNNEQLTASHMHMRTLANNRETDLWTQLIRCAEAAGRGDQETASAKLKQIRQHSSPFGDASQRLAHYFANGLEERLAGTGMLLSEPITQNSTTAADILKAYQLYVTICPFRKMTNLVCKPKQLRGYTVKATSVHIIDFGISYGFQWPCFIYRQSLRPGGPPKIRITGIELPQPGFRPAEVNRVEEMAVV</sequence>
<accession>A0AAD6MF42</accession>
<keyword evidence="8" id="KW-1185">Reference proteome</keyword>
<feature type="region of interest" description="Disordered" evidence="6">
    <location>
        <begin position="1"/>
        <end position="26"/>
    </location>
</feature>
<feature type="region of interest" description="Leucine repeat I (LRI)" evidence="5">
    <location>
        <begin position="272"/>
        <end position="332"/>
    </location>
</feature>
<keyword evidence="3" id="KW-0804">Transcription</keyword>
<evidence type="ECO:0000313" key="8">
    <source>
        <dbReference type="Proteomes" id="UP001164929"/>
    </source>
</evidence>
<dbReference type="AlphaFoldDB" id="A0AAD6MF42"/>
<dbReference type="GO" id="GO:0005634">
    <property type="term" value="C:nucleus"/>
    <property type="evidence" value="ECO:0007669"/>
    <property type="project" value="UniProtKB-SubCell"/>
</dbReference>
<organism evidence="7 8">
    <name type="scientific">Populus alba x Populus x berolinensis</name>
    <dbReference type="NCBI Taxonomy" id="444605"/>
    <lineage>
        <taxon>Eukaryota</taxon>
        <taxon>Viridiplantae</taxon>
        <taxon>Streptophyta</taxon>
        <taxon>Embryophyta</taxon>
        <taxon>Tracheophyta</taxon>
        <taxon>Spermatophyta</taxon>
        <taxon>Magnoliopsida</taxon>
        <taxon>eudicotyledons</taxon>
        <taxon>Gunneridae</taxon>
        <taxon>Pentapetalae</taxon>
        <taxon>rosids</taxon>
        <taxon>fabids</taxon>
        <taxon>Malpighiales</taxon>
        <taxon>Salicaceae</taxon>
        <taxon>Saliceae</taxon>
        <taxon>Populus</taxon>
    </lineage>
</organism>
<evidence type="ECO:0000256" key="5">
    <source>
        <dbReference type="PROSITE-ProRule" id="PRU01191"/>
    </source>
</evidence>
<comment type="caution">
    <text evidence="5">Lacks conserved residue(s) required for the propagation of feature annotation.</text>
</comment>
<dbReference type="InterPro" id="IPR005202">
    <property type="entry name" value="TF_GRAS"/>
</dbReference>
<dbReference type="Pfam" id="PF03514">
    <property type="entry name" value="GRAS"/>
    <property type="match status" value="1"/>
</dbReference>
<comment type="subcellular location">
    <subcellularLocation>
        <location evidence="1">Nucleus</location>
    </subcellularLocation>
</comment>
<feature type="compositionally biased region" description="Polar residues" evidence="6">
    <location>
        <begin position="175"/>
        <end position="196"/>
    </location>
</feature>
<evidence type="ECO:0000256" key="6">
    <source>
        <dbReference type="SAM" id="MobiDB-lite"/>
    </source>
</evidence>
<evidence type="ECO:0000256" key="3">
    <source>
        <dbReference type="ARBA" id="ARBA00023163"/>
    </source>
</evidence>
<feature type="short sequence motif" description="VHIID" evidence="5">
    <location>
        <begin position="383"/>
        <end position="387"/>
    </location>
</feature>
<evidence type="ECO:0000256" key="4">
    <source>
        <dbReference type="ARBA" id="ARBA00023242"/>
    </source>
</evidence>
<dbReference type="PROSITE" id="PS50985">
    <property type="entry name" value="GRAS"/>
    <property type="match status" value="1"/>
</dbReference>
<comment type="similarity">
    <text evidence="5">Belongs to the GRAS family.</text>
</comment>
<evidence type="ECO:0000256" key="1">
    <source>
        <dbReference type="ARBA" id="ARBA00004123"/>
    </source>
</evidence>
<protein>
    <submittedName>
        <fullName evidence="7">Uncharacterized protein</fullName>
    </submittedName>
</protein>
<dbReference type="EMBL" id="JAQIZT010000009">
    <property type="protein sequence ID" value="KAJ6983999.1"/>
    <property type="molecule type" value="Genomic_DNA"/>
</dbReference>
<feature type="compositionally biased region" description="Basic and acidic residues" evidence="6">
    <location>
        <begin position="160"/>
        <end position="173"/>
    </location>
</feature>
<evidence type="ECO:0000313" key="7">
    <source>
        <dbReference type="EMBL" id="KAJ6983999.1"/>
    </source>
</evidence>
<keyword evidence="4" id="KW-0539">Nucleus</keyword>
<name>A0AAD6MF42_9ROSI</name>
<feature type="compositionally biased region" description="Polar residues" evidence="6">
    <location>
        <begin position="7"/>
        <end position="18"/>
    </location>
</feature>
<comment type="caution">
    <text evidence="7">The sequence shown here is derived from an EMBL/GenBank/DDBJ whole genome shotgun (WGS) entry which is preliminary data.</text>
</comment>
<keyword evidence="2" id="KW-0805">Transcription regulation</keyword>
<gene>
    <name evidence="7" type="ORF">NC653_022272</name>
</gene>
<proteinExistence type="inferred from homology"/>